<comment type="caution">
    <text evidence="9">The sequence shown here is derived from an EMBL/GenBank/DDBJ whole genome shotgun (WGS) entry which is preliminary data.</text>
</comment>
<feature type="compositionally biased region" description="Basic residues" evidence="7">
    <location>
        <begin position="640"/>
        <end position="653"/>
    </location>
</feature>
<feature type="domain" description="Kinesin motor" evidence="8">
    <location>
        <begin position="5"/>
        <end position="349"/>
    </location>
</feature>
<keyword evidence="6" id="KW-0175">Coiled coil</keyword>
<dbReference type="InterPro" id="IPR036961">
    <property type="entry name" value="Kinesin_motor_dom_sf"/>
</dbReference>
<reference evidence="9" key="1">
    <citation type="submission" date="2022-07" db="EMBL/GenBank/DDBJ databases">
        <title>Chromosome-level genome of Muraenolepis orangiensis.</title>
        <authorList>
            <person name="Kim J."/>
        </authorList>
    </citation>
    <scope>NUCLEOTIDE SEQUENCE</scope>
    <source>
        <strain evidence="9">KU_S4_2022</strain>
        <tissue evidence="9">Muscle</tissue>
    </source>
</reference>
<dbReference type="PANTHER" id="PTHR47969">
    <property type="entry name" value="CHROMOSOME-ASSOCIATED KINESIN KIF4A-RELATED"/>
    <property type="match status" value="1"/>
</dbReference>
<dbReference type="SMART" id="SM00129">
    <property type="entry name" value="KISc"/>
    <property type="match status" value="1"/>
</dbReference>
<comment type="similarity">
    <text evidence="5">Belongs to the TRAFAC class myosin-kinesin ATPase superfamily. Kinesin family.</text>
</comment>
<dbReference type="PROSITE" id="PS50067">
    <property type="entry name" value="KINESIN_MOTOR_2"/>
    <property type="match status" value="1"/>
</dbReference>
<evidence type="ECO:0000256" key="3">
    <source>
        <dbReference type="ARBA" id="ARBA00022840"/>
    </source>
</evidence>
<name>A0A9Q0EBP0_9TELE</name>
<feature type="compositionally biased region" description="Polar residues" evidence="7">
    <location>
        <begin position="1063"/>
        <end position="1080"/>
    </location>
</feature>
<keyword evidence="2 5" id="KW-0547">Nucleotide-binding</keyword>
<feature type="binding site" evidence="5">
    <location>
        <begin position="84"/>
        <end position="91"/>
    </location>
    <ligand>
        <name>ATP</name>
        <dbReference type="ChEBI" id="CHEBI:30616"/>
    </ligand>
</feature>
<dbReference type="Proteomes" id="UP001148018">
    <property type="component" value="Unassembled WGS sequence"/>
</dbReference>
<sequence length="1141" mass="129134">MNEVCVRVAVRIRPLQPREVLHQHRVCVRAVPNTSLVMIGKDKTFTFDHVFGYESTHDELYEACVHPLVDSLFEGFNATVFAYGQTGSGKTYTVGGGLTNEDQGIVGRLAQDLFQLLGQKRADGVRVDNTVLVSYMELYREELTDLLELHTNRKDLHIREDDRGNTVVVGVRETPISSAGELLSVLEAGNALRHTGATRMNDHSSRSHAILTLQLTQRCHADRGPVPAAARFSKLHLVDLAGLERVDKTGNSGVRLKESIHINSGLMALGNVIRALSDPRRSHRGNGINNNINSGGAHVPYRQTKITRLLRDSLGGTAHTLMVACVSPSHHSMAETLGVLQFAHRVRHVRNRPGTGVSRLDTNVCPTPWDPGEARLGELAHEQAAELLEDLTTPTQSVTLRQYVKDWQKRLVAVNHPNQTNPKHSADTDEDEPNTLIILQLRRELNKCHEALARDKQELEQKEEALRQAQREIQEVLLERKSHLQALEEERECTRIQMEQLVDQDILIRRLRGDLVTSSMGTSGGAEGTEPSVHSARRPYTAPLVGDCRQHRPARKIHTSPPAYSLERVMAAFRVRGQLLLAEVEEKEEVFCPFIKRHQGRSDQDQKDNVEDDVGDENEDDEDFQIPFRRKNRTWTGREKRPHQKHNGTSGVHRKTQNGIVLESQQSQLTSENHREPIQLKKVGLRSSATQRKIQDLTINMRMKEQLIKELDKTGRDARAMDKDGREAGVLMRLSLQSQKGREELYRNLQHLRLQRDQLRTSIQQPTAGTHSINKERDGDWLEAEEEVALQRRAELQEVLSHDLLRVSTRLDFLEKQLGESSQAGQNQVVTQEELEKERDSLRQRRGVLNTQLRDGRVLSTQEEYSLLELEEAIEALDAALDFKNQSIQDGQKQLSMTATASHHHLSQRTEPAHLGDVVRKLKKLSQTEASDLLFKYFNKVVRLRDEVRGLRLSCEDVHLAGAERDVLYRSREAALQHLVLDSDRRLTLLQQQHQEGGSGEAELAMGARLQQLERELFYYKCSSRQLRKKLKELLCDPQGTPQEPTATQVDPQRPHAQRNRKTLTPQTESDTPHAGTQAQMHPEADQHPATTRETPESHKAKGDHIPRPVGLSFDHAGRHSVVKTSTESILEDSIEISRKH</sequence>
<organism evidence="9 10">
    <name type="scientific">Muraenolepis orangiensis</name>
    <name type="common">Patagonian moray cod</name>
    <dbReference type="NCBI Taxonomy" id="630683"/>
    <lineage>
        <taxon>Eukaryota</taxon>
        <taxon>Metazoa</taxon>
        <taxon>Chordata</taxon>
        <taxon>Craniata</taxon>
        <taxon>Vertebrata</taxon>
        <taxon>Euteleostomi</taxon>
        <taxon>Actinopterygii</taxon>
        <taxon>Neopterygii</taxon>
        <taxon>Teleostei</taxon>
        <taxon>Neoteleostei</taxon>
        <taxon>Acanthomorphata</taxon>
        <taxon>Zeiogadaria</taxon>
        <taxon>Gadariae</taxon>
        <taxon>Gadiformes</taxon>
        <taxon>Muraenolepidoidei</taxon>
        <taxon>Muraenolepididae</taxon>
        <taxon>Muraenolepis</taxon>
    </lineage>
</organism>
<feature type="coiled-coil region" evidence="6">
    <location>
        <begin position="438"/>
        <end position="504"/>
    </location>
</feature>
<keyword evidence="5" id="KW-0505">Motor protein</keyword>
<dbReference type="SUPFAM" id="SSF52540">
    <property type="entry name" value="P-loop containing nucleoside triphosphate hydrolases"/>
    <property type="match status" value="1"/>
</dbReference>
<evidence type="ECO:0000256" key="5">
    <source>
        <dbReference type="PROSITE-ProRule" id="PRU00283"/>
    </source>
</evidence>
<accession>A0A9Q0EBP0</accession>
<dbReference type="GO" id="GO:0005875">
    <property type="term" value="C:microtubule associated complex"/>
    <property type="evidence" value="ECO:0007669"/>
    <property type="project" value="TreeGrafter"/>
</dbReference>
<dbReference type="Gene3D" id="3.40.850.10">
    <property type="entry name" value="Kinesin motor domain"/>
    <property type="match status" value="1"/>
</dbReference>
<evidence type="ECO:0000256" key="2">
    <source>
        <dbReference type="ARBA" id="ARBA00022741"/>
    </source>
</evidence>
<evidence type="ECO:0000313" key="9">
    <source>
        <dbReference type="EMBL" id="KAJ3604290.1"/>
    </source>
</evidence>
<gene>
    <name evidence="9" type="ORF">NHX12_029031</name>
</gene>
<keyword evidence="4" id="KW-0963">Cytoplasm</keyword>
<keyword evidence="10" id="KW-1185">Reference proteome</keyword>
<dbReference type="InterPro" id="IPR001752">
    <property type="entry name" value="Kinesin_motor_dom"/>
</dbReference>
<keyword evidence="4" id="KW-0206">Cytoskeleton</keyword>
<dbReference type="GO" id="GO:0007052">
    <property type="term" value="P:mitotic spindle organization"/>
    <property type="evidence" value="ECO:0007669"/>
    <property type="project" value="TreeGrafter"/>
</dbReference>
<keyword evidence="3 5" id="KW-0067">ATP-binding</keyword>
<dbReference type="OrthoDB" id="3176171at2759"/>
<feature type="compositionally biased region" description="Basic and acidic residues" evidence="7">
    <location>
        <begin position="1094"/>
        <end position="1107"/>
    </location>
</feature>
<protein>
    <recommendedName>
        <fullName evidence="8">Kinesin motor domain-containing protein</fullName>
    </recommendedName>
</protein>
<proteinExistence type="inferred from homology"/>
<evidence type="ECO:0000256" key="1">
    <source>
        <dbReference type="ARBA" id="ARBA00004245"/>
    </source>
</evidence>
<evidence type="ECO:0000259" key="8">
    <source>
        <dbReference type="PROSITE" id="PS50067"/>
    </source>
</evidence>
<dbReference type="GO" id="GO:0007018">
    <property type="term" value="P:microtubule-based movement"/>
    <property type="evidence" value="ECO:0007669"/>
    <property type="project" value="InterPro"/>
</dbReference>
<evidence type="ECO:0000256" key="4">
    <source>
        <dbReference type="ARBA" id="ARBA00023212"/>
    </source>
</evidence>
<dbReference type="PANTHER" id="PTHR47969:SF25">
    <property type="entry name" value="KINESIN MOTOR DOMAIN-CONTAINING PROTEIN"/>
    <property type="match status" value="1"/>
</dbReference>
<evidence type="ECO:0000313" key="10">
    <source>
        <dbReference type="Proteomes" id="UP001148018"/>
    </source>
</evidence>
<dbReference type="InterPro" id="IPR027640">
    <property type="entry name" value="Kinesin-like_fam"/>
</dbReference>
<feature type="compositionally biased region" description="Acidic residues" evidence="7">
    <location>
        <begin position="610"/>
        <end position="624"/>
    </location>
</feature>
<dbReference type="AlphaFoldDB" id="A0A9Q0EBP0"/>
<evidence type="ECO:0000256" key="6">
    <source>
        <dbReference type="SAM" id="Coils"/>
    </source>
</evidence>
<feature type="coiled-coil region" evidence="6">
    <location>
        <begin position="832"/>
        <end position="887"/>
    </location>
</feature>
<feature type="region of interest" description="Disordered" evidence="7">
    <location>
        <begin position="1036"/>
        <end position="1141"/>
    </location>
</feature>
<dbReference type="GO" id="GO:0003777">
    <property type="term" value="F:microtubule motor activity"/>
    <property type="evidence" value="ECO:0007669"/>
    <property type="project" value="InterPro"/>
</dbReference>
<dbReference type="InterPro" id="IPR027417">
    <property type="entry name" value="P-loop_NTPase"/>
</dbReference>
<dbReference type="PRINTS" id="PR00380">
    <property type="entry name" value="KINESINHEAVY"/>
</dbReference>
<dbReference type="EMBL" id="JANIIK010000044">
    <property type="protein sequence ID" value="KAJ3604290.1"/>
    <property type="molecule type" value="Genomic_DNA"/>
</dbReference>
<feature type="compositionally biased region" description="Basic and acidic residues" evidence="7">
    <location>
        <begin position="600"/>
        <end position="609"/>
    </location>
</feature>
<feature type="compositionally biased region" description="Polar residues" evidence="7">
    <location>
        <begin position="1040"/>
        <end position="1051"/>
    </location>
</feature>
<dbReference type="Pfam" id="PF00225">
    <property type="entry name" value="Kinesin"/>
    <property type="match status" value="1"/>
</dbReference>
<dbReference type="GO" id="GO:0005524">
    <property type="term" value="F:ATP binding"/>
    <property type="evidence" value="ECO:0007669"/>
    <property type="project" value="UniProtKB-UniRule"/>
</dbReference>
<evidence type="ECO:0000256" key="7">
    <source>
        <dbReference type="SAM" id="MobiDB-lite"/>
    </source>
</evidence>
<dbReference type="GO" id="GO:0051231">
    <property type="term" value="P:spindle elongation"/>
    <property type="evidence" value="ECO:0007669"/>
    <property type="project" value="TreeGrafter"/>
</dbReference>
<comment type="subcellular location">
    <subcellularLocation>
        <location evidence="1">Cytoplasm</location>
        <location evidence="1">Cytoskeleton</location>
    </subcellularLocation>
</comment>
<dbReference type="GO" id="GO:0008017">
    <property type="term" value="F:microtubule binding"/>
    <property type="evidence" value="ECO:0007669"/>
    <property type="project" value="InterPro"/>
</dbReference>
<feature type="region of interest" description="Disordered" evidence="7">
    <location>
        <begin position="599"/>
        <end position="653"/>
    </location>
</feature>